<comment type="caution">
    <text evidence="1">The sequence shown here is derived from an EMBL/GenBank/DDBJ whole genome shotgun (WGS) entry which is preliminary data.</text>
</comment>
<dbReference type="Proteomes" id="UP000318093">
    <property type="component" value="Unassembled WGS sequence"/>
</dbReference>
<dbReference type="AlphaFoldDB" id="A0A537JGH9"/>
<evidence type="ECO:0000313" key="2">
    <source>
        <dbReference type="Proteomes" id="UP000318093"/>
    </source>
</evidence>
<accession>A0A537JGH9</accession>
<reference evidence="1 2" key="1">
    <citation type="journal article" date="2019" name="Nat. Microbiol.">
        <title>Mediterranean grassland soil C-N compound turnover is dependent on rainfall and depth, and is mediated by genomically divergent microorganisms.</title>
        <authorList>
            <person name="Diamond S."/>
            <person name="Andeer P.F."/>
            <person name="Li Z."/>
            <person name="Crits-Christoph A."/>
            <person name="Burstein D."/>
            <person name="Anantharaman K."/>
            <person name="Lane K.R."/>
            <person name="Thomas B.C."/>
            <person name="Pan C."/>
            <person name="Northen T.R."/>
            <person name="Banfield J.F."/>
        </authorList>
    </citation>
    <scope>NUCLEOTIDE SEQUENCE [LARGE SCALE GENOMIC DNA]</scope>
    <source>
        <strain evidence="1">NP_6</strain>
    </source>
</reference>
<gene>
    <name evidence="1" type="ORF">E6H03_05135</name>
</gene>
<dbReference type="EMBL" id="VBAN01000151">
    <property type="protein sequence ID" value="TMI82658.1"/>
    <property type="molecule type" value="Genomic_DNA"/>
</dbReference>
<protein>
    <submittedName>
        <fullName evidence="1">Uncharacterized protein</fullName>
    </submittedName>
</protein>
<name>A0A537JGH9_9BACT</name>
<proteinExistence type="predicted"/>
<organism evidence="1 2">
    <name type="scientific">Candidatus Segetimicrobium genomatis</name>
    <dbReference type="NCBI Taxonomy" id="2569760"/>
    <lineage>
        <taxon>Bacteria</taxon>
        <taxon>Bacillati</taxon>
        <taxon>Candidatus Sysuimicrobiota</taxon>
        <taxon>Candidatus Sysuimicrobiia</taxon>
        <taxon>Candidatus Sysuimicrobiales</taxon>
        <taxon>Candidatus Segetimicrobiaceae</taxon>
        <taxon>Candidatus Segetimicrobium</taxon>
    </lineage>
</organism>
<sequence>MSIVSLDQVVGGLTTIRKRLRAINARYDGLDNRLEAMYTVQAAINEMTTLHALLPQHLREKSWVFQSMERGRIPWRPSAN</sequence>
<evidence type="ECO:0000313" key="1">
    <source>
        <dbReference type="EMBL" id="TMI82658.1"/>
    </source>
</evidence>